<comment type="caution">
    <text evidence="1">The sequence shown here is derived from an EMBL/GenBank/DDBJ whole genome shotgun (WGS) entry which is preliminary data.</text>
</comment>
<evidence type="ECO:0000313" key="1">
    <source>
        <dbReference type="EMBL" id="MBB4035323.1"/>
    </source>
</evidence>
<protein>
    <recommendedName>
        <fullName evidence="3">Lipocalin-like domain-containing protein</fullName>
    </recommendedName>
</protein>
<evidence type="ECO:0008006" key="3">
    <source>
        <dbReference type="Google" id="ProtNLM"/>
    </source>
</evidence>
<dbReference type="EMBL" id="JACIEP010000003">
    <property type="protein sequence ID" value="MBB4035323.1"/>
    <property type="molecule type" value="Genomic_DNA"/>
</dbReference>
<gene>
    <name evidence="1" type="ORF">GGR21_001212</name>
</gene>
<name>A0A840CUD5_9BACT</name>
<proteinExistence type="predicted"/>
<sequence>MKVNTIRLKVFLLFIFSCLSWFAIGRANIDDTDKNLKLLQGEWRWEAASIPVNEYETSFDFDNDYIKFYSEIEIKGKVLLVKDNDQIQVSRCDLAGSFLGFDLPSGESIIAEWTIIDDELYLEYKTKDIFNASKKMSVLLLYKRK</sequence>
<evidence type="ECO:0000313" key="2">
    <source>
        <dbReference type="Proteomes" id="UP000555103"/>
    </source>
</evidence>
<dbReference type="AlphaFoldDB" id="A0A840CUD5"/>
<reference evidence="1 2" key="1">
    <citation type="submission" date="2020-08" db="EMBL/GenBank/DDBJ databases">
        <title>Genomic Encyclopedia of Type Strains, Phase IV (KMG-IV): sequencing the most valuable type-strain genomes for metagenomic binning, comparative biology and taxonomic classification.</title>
        <authorList>
            <person name="Goeker M."/>
        </authorList>
    </citation>
    <scope>NUCLEOTIDE SEQUENCE [LARGE SCALE GENOMIC DNA]</scope>
    <source>
        <strain evidence="1 2">DSM 104969</strain>
    </source>
</reference>
<accession>A0A840CUD5</accession>
<dbReference type="RefSeq" id="WP_183306252.1">
    <property type="nucleotide sequence ID" value="NZ_JACIEP010000003.1"/>
</dbReference>
<organism evidence="1 2">
    <name type="scientific">Dysgonomonas hofstadii</name>
    <dbReference type="NCBI Taxonomy" id="637886"/>
    <lineage>
        <taxon>Bacteria</taxon>
        <taxon>Pseudomonadati</taxon>
        <taxon>Bacteroidota</taxon>
        <taxon>Bacteroidia</taxon>
        <taxon>Bacteroidales</taxon>
        <taxon>Dysgonomonadaceae</taxon>
        <taxon>Dysgonomonas</taxon>
    </lineage>
</organism>
<keyword evidence="2" id="KW-1185">Reference proteome</keyword>
<dbReference type="Proteomes" id="UP000555103">
    <property type="component" value="Unassembled WGS sequence"/>
</dbReference>